<dbReference type="GO" id="GO:0046872">
    <property type="term" value="F:metal ion binding"/>
    <property type="evidence" value="ECO:0007669"/>
    <property type="project" value="InterPro"/>
</dbReference>
<keyword evidence="3" id="KW-1185">Reference proteome</keyword>
<reference evidence="2 3" key="1">
    <citation type="journal article" date="2014" name="Int. J. Syst. Evol. Microbiol.">
        <title>Nocardioides zeae sp. nov., isolated from the stem of Zea mays.</title>
        <authorList>
            <person name="Glaeser S.P."/>
            <person name="McInroy J.A."/>
            <person name="Busse H.J."/>
            <person name="Kampfer P."/>
        </authorList>
    </citation>
    <scope>NUCLEOTIDE SEQUENCE [LARGE SCALE GENOMIC DNA]</scope>
    <source>
        <strain evidence="2 3">JCM 30728</strain>
    </source>
</reference>
<proteinExistence type="predicted"/>
<organism evidence="2 3">
    <name type="scientific">Nocardioides zeae</name>
    <dbReference type="NCBI Taxonomy" id="1457234"/>
    <lineage>
        <taxon>Bacteria</taxon>
        <taxon>Bacillati</taxon>
        <taxon>Actinomycetota</taxon>
        <taxon>Actinomycetes</taxon>
        <taxon>Propionibacteriales</taxon>
        <taxon>Nocardioidaceae</taxon>
        <taxon>Nocardioides</taxon>
    </lineage>
</organism>
<evidence type="ECO:0000313" key="3">
    <source>
        <dbReference type="Proteomes" id="UP000468687"/>
    </source>
</evidence>
<evidence type="ECO:0000256" key="1">
    <source>
        <dbReference type="SAM" id="MobiDB-lite"/>
    </source>
</evidence>
<gene>
    <name evidence="2" type="ORF">G3T38_16015</name>
</gene>
<protein>
    <recommendedName>
        <fullName evidence="4">Insulinase family protein</fullName>
    </recommendedName>
</protein>
<name>A0A6P0HMF6_9ACTN</name>
<dbReference type="Gene3D" id="3.30.830.10">
    <property type="entry name" value="Metalloenzyme, LuxS/M16 peptidase-like"/>
    <property type="match status" value="1"/>
</dbReference>
<evidence type="ECO:0008006" key="4">
    <source>
        <dbReference type="Google" id="ProtNLM"/>
    </source>
</evidence>
<feature type="compositionally biased region" description="Basic and acidic residues" evidence="1">
    <location>
        <begin position="103"/>
        <end position="116"/>
    </location>
</feature>
<dbReference type="SUPFAM" id="SSF63411">
    <property type="entry name" value="LuxS/MPP-like metallohydrolase"/>
    <property type="match status" value="1"/>
</dbReference>
<comment type="caution">
    <text evidence="2">The sequence shown here is derived from an EMBL/GenBank/DDBJ whole genome shotgun (WGS) entry which is preliminary data.</text>
</comment>
<feature type="region of interest" description="Disordered" evidence="1">
    <location>
        <begin position="101"/>
        <end position="122"/>
    </location>
</feature>
<dbReference type="RefSeq" id="WP_163773328.1">
    <property type="nucleotide sequence ID" value="NZ_JAAGXA010000012.1"/>
</dbReference>
<accession>A0A6P0HMF6</accession>
<dbReference type="EMBL" id="JAAGXA010000012">
    <property type="protein sequence ID" value="NEN79776.1"/>
    <property type="molecule type" value="Genomic_DNA"/>
</dbReference>
<evidence type="ECO:0000313" key="2">
    <source>
        <dbReference type="EMBL" id="NEN79776.1"/>
    </source>
</evidence>
<dbReference type="AlphaFoldDB" id="A0A6P0HMF6"/>
<sequence length="308" mass="33601">MAGHDRAAALDIDVDVACPSALDDIVELVESGCASACDGVVEPHEWPHLVKRMDVRQHARLAAWLGCGGVVTTRHLVQAHDPVGRPMEPCQLAAVTASDASNDPERWSIEPSRKSADGGFSPGVCRERSEGATGELLHYQCRLDLGSTRFGEMATLMLWNAAYLGPYGSLAAERSREQLAMTYVWDCRLELLDGVLVVVAEVGPGDVDRLRGLVREVLSESTVDKVPVPRLERARGVARIILQRSWLDASSALSFAGGLHGLADPPRHFGIDELKELLRGIDGVRREELLAVARRIERSAETTFEIVR</sequence>
<dbReference type="InterPro" id="IPR011249">
    <property type="entry name" value="Metalloenz_LuxS/M16"/>
</dbReference>
<dbReference type="Proteomes" id="UP000468687">
    <property type="component" value="Unassembled WGS sequence"/>
</dbReference>